<evidence type="ECO:0000259" key="1">
    <source>
        <dbReference type="Pfam" id="PF10979"/>
    </source>
</evidence>
<organism evidence="2 3">
    <name type="scientific">Rhodococcus oxybenzonivorans</name>
    <dbReference type="NCBI Taxonomy" id="1990687"/>
    <lineage>
        <taxon>Bacteria</taxon>
        <taxon>Bacillati</taxon>
        <taxon>Actinomycetota</taxon>
        <taxon>Actinomycetes</taxon>
        <taxon>Mycobacteriales</taxon>
        <taxon>Nocardiaceae</taxon>
        <taxon>Rhodococcus</taxon>
    </lineage>
</organism>
<dbReference type="InterPro" id="IPR024498">
    <property type="entry name" value="DUF2786"/>
</dbReference>
<proteinExistence type="predicted"/>
<dbReference type="OrthoDB" id="3508128at2"/>
<sequence length="426" mass="46350">MTANRTYIRSLHGGFGSSGSGRGARVFDDEVSPPAAAAVHTLLGELSAAYERGWQPADVLHLARRSKEPADAPLAAALVLHEAERTRAHDRAPHDWLDQLRSIAEQYPAASDLAQRISDRVGDAMDDMSDDAGVRALAAGLLFEDPYHSVYQLTDLSLAWTDLPGWTVLTPPPSTWPRVRVEVTRPVASGNTEADAKVLNRIRGLLAKAEATDFAEEAEIFTAKAQELMTRYAINAALLHTQNGSGNTAVHSRRIHLENPYVKEKVHLLTEIGDSNRVRTVWFSSLAIATVVGTPLDLQQVDMLFTSLLVQATRAMQFADAQSRSGSRTTSFRKGFLAGFASRIGQRLRDADSRATVDAADEASIPVDDLLPILATKSEAVDAEFDRLFPRTRKARGRAVDAHGWYAGQAAADDATLAPGERALRR</sequence>
<dbReference type="KEGG" id="roz:CBI38_22985"/>
<accession>A0A2S2BZC8</accession>
<protein>
    <recommendedName>
        <fullName evidence="1">DUF2786 domain-containing protein</fullName>
    </recommendedName>
</protein>
<dbReference type="EMBL" id="CP021354">
    <property type="protein sequence ID" value="AWK73996.1"/>
    <property type="molecule type" value="Genomic_DNA"/>
</dbReference>
<dbReference type="AlphaFoldDB" id="A0A2S2BZC8"/>
<keyword evidence="3" id="KW-1185">Reference proteome</keyword>
<evidence type="ECO:0000313" key="2">
    <source>
        <dbReference type="EMBL" id="AWK73996.1"/>
    </source>
</evidence>
<evidence type="ECO:0000313" key="3">
    <source>
        <dbReference type="Proteomes" id="UP000245711"/>
    </source>
</evidence>
<reference evidence="2 3" key="1">
    <citation type="submission" date="2017-05" db="EMBL/GenBank/DDBJ databases">
        <title>Isolation of Rhodococcus sp. S2-17 biodegrading of BP-3.</title>
        <authorList>
            <person name="Lee Y."/>
            <person name="Kim K.H."/>
            <person name="Chun B.H."/>
            <person name="Jung H.S."/>
            <person name="Jeon C.O."/>
        </authorList>
    </citation>
    <scope>NUCLEOTIDE SEQUENCE [LARGE SCALE GENOMIC DNA]</scope>
    <source>
        <strain evidence="2 3">S2-17</strain>
    </source>
</reference>
<gene>
    <name evidence="2" type="ORF">CBI38_22985</name>
</gene>
<feature type="domain" description="DUF2786" evidence="1">
    <location>
        <begin position="197"/>
        <end position="235"/>
    </location>
</feature>
<name>A0A2S2BZC8_9NOCA</name>
<dbReference type="Proteomes" id="UP000245711">
    <property type="component" value="Chromosome"/>
</dbReference>
<dbReference type="Pfam" id="PF10979">
    <property type="entry name" value="DUF2786"/>
    <property type="match status" value="1"/>
</dbReference>